<protein>
    <submittedName>
        <fullName evidence="2">Plasmid pRiA4b ORF-3 family protein</fullName>
    </submittedName>
</protein>
<evidence type="ECO:0000313" key="2">
    <source>
        <dbReference type="EMBL" id="AUN33119.1"/>
    </source>
</evidence>
<dbReference type="InterPro" id="IPR024047">
    <property type="entry name" value="MM3350-like_sf"/>
</dbReference>
<dbReference type="Proteomes" id="UP000234752">
    <property type="component" value="Plasmid unnamed1"/>
</dbReference>
<name>A0A2K9NJ59_9PROT</name>
<reference evidence="2 3" key="1">
    <citation type="submission" date="2017-12" db="EMBL/GenBank/DDBJ databases">
        <title>Genomes of bacteria within cyanobacterial aggregates.</title>
        <authorList>
            <person name="Cai H."/>
        </authorList>
    </citation>
    <scope>NUCLEOTIDE SEQUENCE [LARGE SCALE GENOMIC DNA]</scope>
    <source>
        <strain evidence="2 3">TH16</strain>
        <plasmid evidence="2 3">unnamed1</plasmid>
    </source>
</reference>
<keyword evidence="3" id="KW-1185">Reference proteome</keyword>
<keyword evidence="2" id="KW-0614">Plasmid</keyword>
<geneLocation type="plasmid" evidence="2 3">
    <name>unnamed1</name>
</geneLocation>
<dbReference type="OrthoDB" id="9816539at2"/>
<feature type="domain" description="Plasmid pRiA4b Orf3-like" evidence="1">
    <location>
        <begin position="16"/>
        <end position="182"/>
    </location>
</feature>
<dbReference type="KEGG" id="ncb:C0V82_22210"/>
<dbReference type="Pfam" id="PF07929">
    <property type="entry name" value="PRiA4_ORF3"/>
    <property type="match status" value="1"/>
</dbReference>
<dbReference type="InterPro" id="IPR012912">
    <property type="entry name" value="Plasmid_pRiA4b_Orf3-like"/>
</dbReference>
<dbReference type="SUPFAM" id="SSF159941">
    <property type="entry name" value="MM3350-like"/>
    <property type="match status" value="1"/>
</dbReference>
<sequence>MNQADPSPGATSFHEIATLRIELKDSDPLIWRELEVPTSVTLKVLHDIVQVAMGWLDYHLWEFTVDDRRYGLPSDEDWGTGRLYDATKVRLRDILKPRRTRIDYLYDFEDNWEHRLIITRVRQGDPGLGYPRYLGGERNAPPEDCGGIHGFYDMLAILANQDHPDHAEIAEWLDEYNPNTIDEIPMQYALSRIANRRNAAAKRLKNEKNAGND</sequence>
<accession>A0A2K9NJ59</accession>
<dbReference type="RefSeq" id="WP_102114639.1">
    <property type="nucleotide sequence ID" value="NZ_BMGN01000029.1"/>
</dbReference>
<proteinExistence type="predicted"/>
<evidence type="ECO:0000313" key="3">
    <source>
        <dbReference type="Proteomes" id="UP000234752"/>
    </source>
</evidence>
<dbReference type="EMBL" id="CP025613">
    <property type="protein sequence ID" value="AUN33119.1"/>
    <property type="molecule type" value="Genomic_DNA"/>
</dbReference>
<evidence type="ECO:0000259" key="1">
    <source>
        <dbReference type="Pfam" id="PF07929"/>
    </source>
</evidence>
<dbReference type="Gene3D" id="3.10.290.30">
    <property type="entry name" value="MM3350-like"/>
    <property type="match status" value="1"/>
</dbReference>
<organism evidence="2 3">
    <name type="scientific">Niveispirillum cyanobacteriorum</name>
    <dbReference type="NCBI Taxonomy" id="1612173"/>
    <lineage>
        <taxon>Bacteria</taxon>
        <taxon>Pseudomonadati</taxon>
        <taxon>Pseudomonadota</taxon>
        <taxon>Alphaproteobacteria</taxon>
        <taxon>Rhodospirillales</taxon>
        <taxon>Azospirillaceae</taxon>
        <taxon>Niveispirillum</taxon>
    </lineage>
</organism>
<dbReference type="AlphaFoldDB" id="A0A2K9NJ59"/>
<dbReference type="PANTHER" id="PTHR41878:SF1">
    <property type="entry name" value="TNPR PROTEIN"/>
    <property type="match status" value="1"/>
</dbReference>
<dbReference type="PANTHER" id="PTHR41878">
    <property type="entry name" value="LEXA REPRESSOR-RELATED"/>
    <property type="match status" value="1"/>
</dbReference>
<gene>
    <name evidence="2" type="ORF">C0V82_22210</name>
</gene>